<dbReference type="Proteomes" id="UP000827872">
    <property type="component" value="Linkage Group LG03"/>
</dbReference>
<organism evidence="1 2">
    <name type="scientific">Sphaerodactylus townsendi</name>
    <dbReference type="NCBI Taxonomy" id="933632"/>
    <lineage>
        <taxon>Eukaryota</taxon>
        <taxon>Metazoa</taxon>
        <taxon>Chordata</taxon>
        <taxon>Craniata</taxon>
        <taxon>Vertebrata</taxon>
        <taxon>Euteleostomi</taxon>
        <taxon>Lepidosauria</taxon>
        <taxon>Squamata</taxon>
        <taxon>Bifurcata</taxon>
        <taxon>Gekkota</taxon>
        <taxon>Sphaerodactylidae</taxon>
        <taxon>Sphaerodactylus</taxon>
    </lineage>
</organism>
<comment type="caution">
    <text evidence="1">The sequence shown here is derived from an EMBL/GenBank/DDBJ whole genome shotgun (WGS) entry which is preliminary data.</text>
</comment>
<gene>
    <name evidence="1" type="ORF">K3G42_031788</name>
</gene>
<evidence type="ECO:0000313" key="2">
    <source>
        <dbReference type="Proteomes" id="UP000827872"/>
    </source>
</evidence>
<reference evidence="1" key="1">
    <citation type="submission" date="2021-08" db="EMBL/GenBank/DDBJ databases">
        <title>The first chromosome-level gecko genome reveals the dynamic sex chromosomes of Neotropical dwarf geckos (Sphaerodactylidae: Sphaerodactylus).</title>
        <authorList>
            <person name="Pinto B.J."/>
            <person name="Keating S.E."/>
            <person name="Gamble T."/>
        </authorList>
    </citation>
    <scope>NUCLEOTIDE SEQUENCE</scope>
    <source>
        <strain evidence="1">TG3544</strain>
    </source>
</reference>
<keyword evidence="2" id="KW-1185">Reference proteome</keyword>
<sequence length="103" mass="11737">MDCRIIGIDQDKEDCGAYRAVFELLQRWSGTRNSDHTTMRHQKALQTLVSRSNEGTISIDALKMRVKHLANAKCEMVDELMAVKSKEMKNIHRGILSTGDKME</sequence>
<evidence type="ECO:0000313" key="1">
    <source>
        <dbReference type="EMBL" id="KAH7993655.1"/>
    </source>
</evidence>
<accession>A0ACB8EMZ6</accession>
<proteinExistence type="predicted"/>
<dbReference type="EMBL" id="CM037616">
    <property type="protein sequence ID" value="KAH7993655.1"/>
    <property type="molecule type" value="Genomic_DNA"/>
</dbReference>
<protein>
    <submittedName>
        <fullName evidence="1">Uncharacterized protein</fullName>
    </submittedName>
</protein>
<name>A0ACB8EMZ6_9SAUR</name>